<reference evidence="2 3" key="1">
    <citation type="submission" date="2020-12" db="EMBL/GenBank/DDBJ databases">
        <title>Concerted genomic and epigenomic changes stabilize Arabidopsis allopolyploids.</title>
        <authorList>
            <person name="Chen Z."/>
        </authorList>
    </citation>
    <scope>NUCLEOTIDE SEQUENCE [LARGE SCALE GENOMIC DNA]</scope>
    <source>
        <strain evidence="2">Allo738</strain>
        <tissue evidence="2">Leaf</tissue>
    </source>
</reference>
<evidence type="ECO:0000259" key="1">
    <source>
        <dbReference type="Pfam" id="PF02721"/>
    </source>
</evidence>
<feature type="domain" description="Replication protein A 70 kDa DNA-binding subunit B/D first OB fold" evidence="1">
    <location>
        <begin position="13"/>
        <end position="114"/>
    </location>
</feature>
<dbReference type="AlphaFoldDB" id="A0A8T1YCL1"/>
<dbReference type="CDD" id="cd04480">
    <property type="entry name" value="RPA1_DBD_A_like"/>
    <property type="match status" value="3"/>
</dbReference>
<dbReference type="Pfam" id="PF02721">
    <property type="entry name" value="DUF223"/>
    <property type="match status" value="3"/>
</dbReference>
<proteinExistence type="predicted"/>
<protein>
    <submittedName>
        <fullName evidence="2">Nucleic acid-binding OB-fold</fullName>
    </submittedName>
</protein>
<dbReference type="InterPro" id="IPR003871">
    <property type="entry name" value="RFA1B/D_OB_1st"/>
</dbReference>
<dbReference type="PANTHER" id="PTHR47165:SF4">
    <property type="entry name" value="OS03G0429900 PROTEIN"/>
    <property type="match status" value="1"/>
</dbReference>
<feature type="domain" description="Replication protein A 70 kDa DNA-binding subunit B/D first OB fold" evidence="1">
    <location>
        <begin position="618"/>
        <end position="700"/>
    </location>
</feature>
<name>A0A8T1YCL1_9BRAS</name>
<evidence type="ECO:0000313" key="2">
    <source>
        <dbReference type="EMBL" id="KAG7543490.1"/>
    </source>
</evidence>
<accession>A0A8T1YCL1</accession>
<sequence length="855" mass="97794">MSSRFTSSSIERYNDFSRLNPAIVGWHVHVKVLRRFHTDDYISKGGLGLLLVDDKGNQIEALICSPLTSHYSTFIEEDEFYTIMNFRVVENSGFTKLTRSDFKIMFYDGTIVKEASSFSQDDYIVATPFVAIFNGYHDTSYLITLIGRIVEASDLTNVTDEPSVIGGYRYSFTIEDQEKKTLKCCAYGEVAIECHDRFRNVIGTDVTCVLRWWKVYQLLDGWRNVRIYSHPPYSNILVKNDADNGTKIRATIRESLVTRFSPLLNEDLWMILRKFSLIPDVDVVRTTPHRFKIQFSPDTCVEYLNYIACDYDYFNFARFRDIRTGISNPYICVDLVGRVDNVNDIELVQMVGSSKDISVVYFDLIDTKHTRLSIRLTGETAVRFHRQWKVNTDDVVGSGCGDGVLSQFLDVRSDSSCLPDVEENVKEYLDDVSDAVDLSSVLHVEASAAVLSFDEFKDVLSDLGALSADKDYVLAVLYLNYADLRMKYFGDGRFVAAGMKSYPSDGLECDETLMNTNEDTLECINDIVISSWRLCPAYLRLRFAESLILYTSIHVQTVWDACYRVLSGDVLAEQKIARNNPGLELSDVQLEWYGFRVMRKVMGDLGFHHAGFEGVRLVKILNCWSVSRGSGREINMILGDEHFTQIQAVVRDELIDNYLSKLIIDEWVSIKNFDVSQVNSILRPVPHRFKIVFRSDTLVQSINMCSSRTNFNLTEFVSILSGIVNPNICVDVVGKIVNVRELVFVPSVEHSQGGYFELYFGLRDTECIHLECRLTGDLAVEFYDLWKHRSRNTVICIIKFVKLELSQENRWRCTNVTGSTRIMLNPDLSITDEMLCWNPENDQVPIITRKENAME</sequence>
<organism evidence="2 3">
    <name type="scientific">Arabidopsis thaliana x Arabidopsis arenosa</name>
    <dbReference type="NCBI Taxonomy" id="1240361"/>
    <lineage>
        <taxon>Eukaryota</taxon>
        <taxon>Viridiplantae</taxon>
        <taxon>Streptophyta</taxon>
        <taxon>Embryophyta</taxon>
        <taxon>Tracheophyta</taxon>
        <taxon>Spermatophyta</taxon>
        <taxon>Magnoliopsida</taxon>
        <taxon>eudicotyledons</taxon>
        <taxon>Gunneridae</taxon>
        <taxon>Pentapetalae</taxon>
        <taxon>rosids</taxon>
        <taxon>malvids</taxon>
        <taxon>Brassicales</taxon>
        <taxon>Brassicaceae</taxon>
        <taxon>Camelineae</taxon>
        <taxon>Arabidopsis</taxon>
    </lineage>
</organism>
<dbReference type="Proteomes" id="UP000694240">
    <property type="component" value="Chromosome 12"/>
</dbReference>
<comment type="caution">
    <text evidence="2">The sequence shown here is derived from an EMBL/GenBank/DDBJ whole genome shotgun (WGS) entry which is preliminary data.</text>
</comment>
<dbReference type="EMBL" id="JAEFBK010000012">
    <property type="protein sequence ID" value="KAG7543490.1"/>
    <property type="molecule type" value="Genomic_DNA"/>
</dbReference>
<dbReference type="PANTHER" id="PTHR47165">
    <property type="entry name" value="OS03G0429900 PROTEIN"/>
    <property type="match status" value="1"/>
</dbReference>
<feature type="domain" description="Replication protein A 70 kDa DNA-binding subunit B/D first OB fold" evidence="1">
    <location>
        <begin position="218"/>
        <end position="302"/>
    </location>
</feature>
<gene>
    <name evidence="2" type="ORF">ISN45_Aa07g034010</name>
</gene>
<evidence type="ECO:0000313" key="3">
    <source>
        <dbReference type="Proteomes" id="UP000694240"/>
    </source>
</evidence>
<keyword evidence="3" id="KW-1185">Reference proteome</keyword>